<feature type="domain" description="HTH lysR-type" evidence="5">
    <location>
        <begin position="1"/>
        <end position="58"/>
    </location>
</feature>
<dbReference type="GeneID" id="57967770"/>
<dbReference type="PANTHER" id="PTHR30126:SF21">
    <property type="entry name" value="TRANSCRIPTIONAL REGULATOR-RELATED"/>
    <property type="match status" value="1"/>
</dbReference>
<evidence type="ECO:0000256" key="4">
    <source>
        <dbReference type="ARBA" id="ARBA00023163"/>
    </source>
</evidence>
<dbReference type="InterPro" id="IPR036388">
    <property type="entry name" value="WH-like_DNA-bd_sf"/>
</dbReference>
<dbReference type="InterPro" id="IPR036390">
    <property type="entry name" value="WH_DNA-bd_sf"/>
</dbReference>
<dbReference type="SUPFAM" id="SSF53850">
    <property type="entry name" value="Periplasmic binding protein-like II"/>
    <property type="match status" value="1"/>
</dbReference>
<evidence type="ECO:0000259" key="5">
    <source>
        <dbReference type="PROSITE" id="PS50931"/>
    </source>
</evidence>
<dbReference type="InterPro" id="IPR005119">
    <property type="entry name" value="LysR_subst-bd"/>
</dbReference>
<dbReference type="CDD" id="cd05466">
    <property type="entry name" value="PBP2_LTTR_substrate"/>
    <property type="match status" value="1"/>
</dbReference>
<dbReference type="Pfam" id="PF03466">
    <property type="entry name" value="LysR_substrate"/>
    <property type="match status" value="1"/>
</dbReference>
<dbReference type="PRINTS" id="PR00039">
    <property type="entry name" value="HTHLYSR"/>
</dbReference>
<organism evidence="6 7">
    <name type="scientific">Clostridium symbiosum</name>
    <name type="common">Bacteroides symbiosus</name>
    <dbReference type="NCBI Taxonomy" id="1512"/>
    <lineage>
        <taxon>Bacteria</taxon>
        <taxon>Bacillati</taxon>
        <taxon>Bacillota</taxon>
        <taxon>Clostridia</taxon>
        <taxon>Lachnospirales</taxon>
        <taxon>Lachnospiraceae</taxon>
        <taxon>Otoolea</taxon>
    </lineage>
</organism>
<dbReference type="GO" id="GO:0000976">
    <property type="term" value="F:transcription cis-regulatory region binding"/>
    <property type="evidence" value="ECO:0007669"/>
    <property type="project" value="TreeGrafter"/>
</dbReference>
<evidence type="ECO:0000256" key="1">
    <source>
        <dbReference type="ARBA" id="ARBA00009437"/>
    </source>
</evidence>
<dbReference type="PANTHER" id="PTHR30126">
    <property type="entry name" value="HTH-TYPE TRANSCRIPTIONAL REGULATOR"/>
    <property type="match status" value="1"/>
</dbReference>
<dbReference type="RefSeq" id="WP_003497359.1">
    <property type="nucleotide sequence ID" value="NZ_BAABZD010000003.1"/>
</dbReference>
<protein>
    <submittedName>
        <fullName evidence="6">LysR family transcriptional regulator</fullName>
    </submittedName>
</protein>
<comment type="caution">
    <text evidence="6">The sequence shown here is derived from an EMBL/GenBank/DDBJ whole genome shotgun (WGS) entry which is preliminary data.</text>
</comment>
<evidence type="ECO:0000313" key="6">
    <source>
        <dbReference type="EMBL" id="MDB2000734.1"/>
    </source>
</evidence>
<dbReference type="Proteomes" id="UP001300871">
    <property type="component" value="Unassembled WGS sequence"/>
</dbReference>
<comment type="similarity">
    <text evidence="1">Belongs to the LysR transcriptional regulatory family.</text>
</comment>
<dbReference type="SUPFAM" id="SSF46785">
    <property type="entry name" value="Winged helix' DNA-binding domain"/>
    <property type="match status" value="1"/>
</dbReference>
<dbReference type="AlphaFoldDB" id="A0AAW6AUK2"/>
<dbReference type="Pfam" id="PF00126">
    <property type="entry name" value="HTH_1"/>
    <property type="match status" value="1"/>
</dbReference>
<keyword evidence="3" id="KW-0238">DNA-binding</keyword>
<gene>
    <name evidence="6" type="ORF">PM006_11030</name>
</gene>
<dbReference type="Gene3D" id="1.10.10.10">
    <property type="entry name" value="Winged helix-like DNA-binding domain superfamily/Winged helix DNA-binding domain"/>
    <property type="match status" value="1"/>
</dbReference>
<evidence type="ECO:0000256" key="3">
    <source>
        <dbReference type="ARBA" id="ARBA00023125"/>
    </source>
</evidence>
<keyword evidence="2" id="KW-0805">Transcription regulation</keyword>
<dbReference type="Gene3D" id="3.40.190.290">
    <property type="match status" value="1"/>
</dbReference>
<accession>A0AAW6AUK2</accession>
<evidence type="ECO:0000256" key="2">
    <source>
        <dbReference type="ARBA" id="ARBA00023015"/>
    </source>
</evidence>
<dbReference type="InterPro" id="IPR000847">
    <property type="entry name" value="LysR_HTH_N"/>
</dbReference>
<dbReference type="PROSITE" id="PS50931">
    <property type="entry name" value="HTH_LYSR"/>
    <property type="match status" value="1"/>
</dbReference>
<proteinExistence type="inferred from homology"/>
<name>A0AAW6AUK2_CLOSY</name>
<sequence>MDTETLKTFLLLANTKNFSRTAEIMFVSQSAVTARIKSIEAELNKTLFVRNKTSVELTPHGKIFIHYAKSICNLDLESKKALDVSGRFTSRLSIAAPETIWQSTVFSKFRTLIEKYPNISFNVNVLHSNDIVDGILDDNIDIGFVLNRPTHRRIETVELWNCGYVLVKSPALKLNSRYFSPDTLDDFPYIDMDWGMAFSNWLNTYFYPRIYPFHTIHGYLCMNLLLEGLGVCFLPERIASSYIESGRLEKIPYEYSGYSPIESGFLVWPKNNSSILTPYLETLKAAFQGESFTVNPR</sequence>
<evidence type="ECO:0000313" key="7">
    <source>
        <dbReference type="Proteomes" id="UP001300871"/>
    </source>
</evidence>
<keyword evidence="4" id="KW-0804">Transcription</keyword>
<dbReference type="GO" id="GO:0003700">
    <property type="term" value="F:DNA-binding transcription factor activity"/>
    <property type="evidence" value="ECO:0007669"/>
    <property type="project" value="InterPro"/>
</dbReference>
<dbReference type="EMBL" id="JAQLGM010000024">
    <property type="protein sequence ID" value="MDB2000734.1"/>
    <property type="molecule type" value="Genomic_DNA"/>
</dbReference>
<reference evidence="6" key="1">
    <citation type="submission" date="2023-01" db="EMBL/GenBank/DDBJ databases">
        <title>Human gut microbiome strain richness.</title>
        <authorList>
            <person name="Chen-Liaw A."/>
        </authorList>
    </citation>
    <scope>NUCLEOTIDE SEQUENCE</scope>
    <source>
        <strain evidence="6">B1_m1001713B170214d0_201011</strain>
    </source>
</reference>